<evidence type="ECO:0000313" key="2">
    <source>
        <dbReference type="Proteomes" id="UP000003793"/>
    </source>
</evidence>
<comment type="caution">
    <text evidence="1">The sequence shown here is derived from an EMBL/GenBank/DDBJ whole genome shotgun (WGS) entry which is preliminary data.</text>
</comment>
<organism evidence="1 2">
    <name type="scientific">Coprococcus comes ATCC 27758</name>
    <dbReference type="NCBI Taxonomy" id="470146"/>
    <lineage>
        <taxon>Bacteria</taxon>
        <taxon>Bacillati</taxon>
        <taxon>Bacillota</taxon>
        <taxon>Clostridia</taxon>
        <taxon>Lachnospirales</taxon>
        <taxon>Lachnospiraceae</taxon>
        <taxon>Coprococcus</taxon>
    </lineage>
</organism>
<accession>C0B5L8</accession>
<reference evidence="1 2" key="1">
    <citation type="submission" date="2009-02" db="EMBL/GenBank/DDBJ databases">
        <authorList>
            <person name="Fulton L."/>
            <person name="Clifton S."/>
            <person name="Fulton B."/>
            <person name="Xu J."/>
            <person name="Minx P."/>
            <person name="Pepin K.H."/>
            <person name="Johnson M."/>
            <person name="Bhonagiri V."/>
            <person name="Nash W.E."/>
            <person name="Mardis E.R."/>
            <person name="Wilson R.K."/>
        </authorList>
    </citation>
    <scope>NUCLEOTIDE SEQUENCE [LARGE SCALE GENOMIC DNA]</scope>
    <source>
        <strain evidence="1 2">ATCC 27758</strain>
    </source>
</reference>
<gene>
    <name evidence="1" type="ORF">COPCOM_00439</name>
</gene>
<dbReference type="AlphaFoldDB" id="C0B5L8"/>
<dbReference type="EMBL" id="ABVR01000032">
    <property type="protein sequence ID" value="EEG91358.1"/>
    <property type="molecule type" value="Genomic_DNA"/>
</dbReference>
<proteinExistence type="predicted"/>
<dbReference type="HOGENOM" id="CLU_3232264_0_0_9"/>
<sequence length="43" mass="4916">MYFPSGKKGDSFATKNTGLTACEIHRNVSKNVFFLRIPFNYSK</sequence>
<reference evidence="1 2" key="2">
    <citation type="submission" date="2009-03" db="EMBL/GenBank/DDBJ databases">
        <title>Draft genome sequence of Coprococcus comes (ATCC 27758).</title>
        <authorList>
            <person name="Sudarsanam P."/>
            <person name="Ley R."/>
            <person name="Guruge J."/>
            <person name="Turnbaugh P.J."/>
            <person name="Mahowald M."/>
            <person name="Liep D."/>
            <person name="Gordon J."/>
        </authorList>
    </citation>
    <scope>NUCLEOTIDE SEQUENCE [LARGE SCALE GENOMIC DNA]</scope>
    <source>
        <strain evidence="1 2">ATCC 27758</strain>
    </source>
</reference>
<name>C0B5L8_9FIRM</name>
<dbReference type="Proteomes" id="UP000003793">
    <property type="component" value="Unassembled WGS sequence"/>
</dbReference>
<protein>
    <submittedName>
        <fullName evidence="1">Uncharacterized protein</fullName>
    </submittedName>
</protein>
<evidence type="ECO:0000313" key="1">
    <source>
        <dbReference type="EMBL" id="EEG91358.1"/>
    </source>
</evidence>